<feature type="transmembrane region" description="Helical" evidence="2">
    <location>
        <begin position="79"/>
        <end position="99"/>
    </location>
</feature>
<reference evidence="3 6" key="2">
    <citation type="submission" date="2023-10" db="EMBL/GenBank/DDBJ databases">
        <title>Development of a sustainable strategy for remediation of hydrocarbon-contaminated territories based on the waste exchange concept.</title>
        <authorList>
            <person name="Krivoruchko A."/>
        </authorList>
    </citation>
    <scope>NUCLEOTIDE SEQUENCE [LARGE SCALE GENOMIC DNA]</scope>
    <source>
        <strain evidence="3 6">IEGM 1236</strain>
    </source>
</reference>
<evidence type="ECO:0000313" key="5">
    <source>
        <dbReference type="Proteomes" id="UP000274762"/>
    </source>
</evidence>
<protein>
    <submittedName>
        <fullName evidence="3">B-4DMT family transporter</fullName>
    </submittedName>
</protein>
<gene>
    <name evidence="4" type="ORF">DFJ75_2448</name>
    <name evidence="3" type="ORF">R4198_18545</name>
</gene>
<name>A0A315TG88_WILMA</name>
<feature type="transmembrane region" description="Helical" evidence="2">
    <location>
        <begin position="9"/>
        <end position="29"/>
    </location>
</feature>
<dbReference type="EMBL" id="JAWLUM010000003">
    <property type="protein sequence ID" value="MDV7135701.1"/>
    <property type="molecule type" value="Genomic_DNA"/>
</dbReference>
<keyword evidence="2" id="KW-0472">Membrane</keyword>
<evidence type="ECO:0000256" key="1">
    <source>
        <dbReference type="SAM" id="MobiDB-lite"/>
    </source>
</evidence>
<dbReference type="Proteomes" id="UP000274762">
    <property type="component" value="Unassembled WGS sequence"/>
</dbReference>
<accession>A0A315TG88</accession>
<feature type="transmembrane region" description="Helical" evidence="2">
    <location>
        <begin position="111"/>
        <end position="133"/>
    </location>
</feature>
<dbReference type="InterPro" id="IPR047958">
    <property type="entry name" value="B-4DMT-like"/>
</dbReference>
<comment type="caution">
    <text evidence="4">The sequence shown here is derived from an EMBL/GenBank/DDBJ whole genome shotgun (WGS) entry which is preliminary data.</text>
</comment>
<sequence>MIAWLLRGLVMSAVHIGARVLLALAIVQWPLEATYWKTIAIASVVLVALIWGGIDGLLDGRAHADPDDYDDLTMRWLKAGLLAGLISAIVGWVLGNWVLAGMGQNSLAIEIFAGGAFTTLLIFVPALVGAALGRYLTRRQHRKNEANRERQDDNRRDQRYADDDDAAYQRTQPVGLNK</sequence>
<evidence type="ECO:0000256" key="2">
    <source>
        <dbReference type="SAM" id="Phobius"/>
    </source>
</evidence>
<organism evidence="4 5">
    <name type="scientific">Williamsia marianensis</name>
    <dbReference type="NCBI Taxonomy" id="85044"/>
    <lineage>
        <taxon>Bacteria</taxon>
        <taxon>Bacillati</taxon>
        <taxon>Actinomycetota</taxon>
        <taxon>Actinomycetes</taxon>
        <taxon>Mycobacteriales</taxon>
        <taxon>Nocardiaceae</taxon>
        <taxon>Williamsia</taxon>
    </lineage>
</organism>
<feature type="region of interest" description="Disordered" evidence="1">
    <location>
        <begin position="142"/>
        <end position="178"/>
    </location>
</feature>
<dbReference type="Proteomes" id="UP001185792">
    <property type="component" value="Unassembled WGS sequence"/>
</dbReference>
<dbReference type="AlphaFoldDB" id="A0A315TG88"/>
<proteinExistence type="predicted"/>
<evidence type="ECO:0000313" key="3">
    <source>
        <dbReference type="EMBL" id="MDV7135701.1"/>
    </source>
</evidence>
<dbReference type="NCBIfam" id="NF037996">
    <property type="entry name" value="B-4DMT"/>
    <property type="match status" value="1"/>
</dbReference>
<feature type="compositionally biased region" description="Basic and acidic residues" evidence="1">
    <location>
        <begin position="143"/>
        <end position="161"/>
    </location>
</feature>
<keyword evidence="2" id="KW-1133">Transmembrane helix</keyword>
<evidence type="ECO:0000313" key="6">
    <source>
        <dbReference type="Proteomes" id="UP001185792"/>
    </source>
</evidence>
<feature type="transmembrane region" description="Helical" evidence="2">
    <location>
        <begin position="35"/>
        <end position="58"/>
    </location>
</feature>
<keyword evidence="2" id="KW-0812">Transmembrane</keyword>
<accession>A0A495K2Y6</accession>
<evidence type="ECO:0000313" key="4">
    <source>
        <dbReference type="EMBL" id="RKR95626.1"/>
    </source>
</evidence>
<reference evidence="4 5" key="1">
    <citation type="submission" date="2018-10" db="EMBL/GenBank/DDBJ databases">
        <title>Sequencing the genomes of 1000 actinobacteria strains.</title>
        <authorList>
            <person name="Klenk H.-P."/>
        </authorList>
    </citation>
    <scope>NUCLEOTIDE SEQUENCE [LARGE SCALE GENOMIC DNA]</scope>
    <source>
        <strain evidence="4 5">DSM 44343</strain>
    </source>
</reference>
<keyword evidence="6" id="KW-1185">Reference proteome</keyword>
<dbReference type="RefSeq" id="WP_062798578.1">
    <property type="nucleotide sequence ID" value="NZ_CBCRXS010000002.1"/>
</dbReference>
<dbReference type="EMBL" id="RBKV01000001">
    <property type="protein sequence ID" value="RKR95626.1"/>
    <property type="molecule type" value="Genomic_DNA"/>
</dbReference>